<dbReference type="InterPro" id="IPR044730">
    <property type="entry name" value="RNase_H-like_dom_plant"/>
</dbReference>
<dbReference type="PANTHER" id="PTHR47723">
    <property type="entry name" value="OS05G0353850 PROTEIN"/>
    <property type="match status" value="1"/>
</dbReference>
<feature type="non-terminal residue" evidence="2">
    <location>
        <position position="1"/>
    </location>
</feature>
<dbReference type="SUPFAM" id="SSF53098">
    <property type="entry name" value="Ribonuclease H-like"/>
    <property type="match status" value="1"/>
</dbReference>
<dbReference type="EMBL" id="JABEZX010000004">
    <property type="protein sequence ID" value="MBA0555052.1"/>
    <property type="molecule type" value="Genomic_DNA"/>
</dbReference>
<name>A0A7J8LRX5_9ROSI</name>
<organism evidence="2 3">
    <name type="scientific">Gossypium lobatum</name>
    <dbReference type="NCBI Taxonomy" id="34289"/>
    <lineage>
        <taxon>Eukaryota</taxon>
        <taxon>Viridiplantae</taxon>
        <taxon>Streptophyta</taxon>
        <taxon>Embryophyta</taxon>
        <taxon>Tracheophyta</taxon>
        <taxon>Spermatophyta</taxon>
        <taxon>Magnoliopsida</taxon>
        <taxon>eudicotyledons</taxon>
        <taxon>Gunneridae</taxon>
        <taxon>Pentapetalae</taxon>
        <taxon>rosids</taxon>
        <taxon>malvids</taxon>
        <taxon>Malvales</taxon>
        <taxon>Malvaceae</taxon>
        <taxon>Malvoideae</taxon>
        <taxon>Gossypium</taxon>
    </lineage>
</organism>
<evidence type="ECO:0000313" key="2">
    <source>
        <dbReference type="EMBL" id="MBA0555052.1"/>
    </source>
</evidence>
<dbReference type="Proteomes" id="UP000593572">
    <property type="component" value="Unassembled WGS sequence"/>
</dbReference>
<dbReference type="InterPro" id="IPR002156">
    <property type="entry name" value="RNaseH_domain"/>
</dbReference>
<reference evidence="2 3" key="1">
    <citation type="journal article" date="2019" name="Genome Biol. Evol.">
        <title>Insights into the evolution of the New World diploid cottons (Gossypium, subgenus Houzingenia) based on genome sequencing.</title>
        <authorList>
            <person name="Grover C.E."/>
            <person name="Arick M.A. 2nd"/>
            <person name="Thrash A."/>
            <person name="Conover J.L."/>
            <person name="Sanders W.S."/>
            <person name="Peterson D.G."/>
            <person name="Frelichowski J.E."/>
            <person name="Scheffler J.A."/>
            <person name="Scheffler B.E."/>
            <person name="Wendel J.F."/>
        </authorList>
    </citation>
    <scope>NUCLEOTIDE SEQUENCE [LARGE SCALE GENOMIC DNA]</scope>
    <source>
        <strain evidence="2">157</strain>
        <tissue evidence="2">Leaf</tissue>
    </source>
</reference>
<dbReference type="Pfam" id="PF13456">
    <property type="entry name" value="RVT_3"/>
    <property type="match status" value="1"/>
</dbReference>
<evidence type="ECO:0000313" key="3">
    <source>
        <dbReference type="Proteomes" id="UP000593572"/>
    </source>
</evidence>
<comment type="caution">
    <text evidence="2">The sequence shown here is derived from an EMBL/GenBank/DDBJ whole genome shotgun (WGS) entry which is preliminary data.</text>
</comment>
<accession>A0A7J8LRX5</accession>
<dbReference type="InterPro" id="IPR012337">
    <property type="entry name" value="RNaseH-like_sf"/>
</dbReference>
<dbReference type="GO" id="GO:0003676">
    <property type="term" value="F:nucleic acid binding"/>
    <property type="evidence" value="ECO:0007669"/>
    <property type="project" value="InterPro"/>
</dbReference>
<dbReference type="InterPro" id="IPR036397">
    <property type="entry name" value="RNaseH_sf"/>
</dbReference>
<evidence type="ECO:0000259" key="1">
    <source>
        <dbReference type="Pfam" id="PF13456"/>
    </source>
</evidence>
<keyword evidence="3" id="KW-1185">Reference proteome</keyword>
<gene>
    <name evidence="2" type="ORF">Golob_014115</name>
</gene>
<sequence>VKINTDAAVLEFDGRAAAGGLVRNHTGCCLRGFCRSLGYCLVLQAEAWGLLDGLELAWQLGYRKVEAESDNLNLICLLQDNTNADPGEALIRRILNICARP</sequence>
<dbReference type="CDD" id="cd06222">
    <property type="entry name" value="RNase_H_like"/>
    <property type="match status" value="1"/>
</dbReference>
<dbReference type="GO" id="GO:0004523">
    <property type="term" value="F:RNA-DNA hybrid ribonuclease activity"/>
    <property type="evidence" value="ECO:0007669"/>
    <property type="project" value="InterPro"/>
</dbReference>
<dbReference type="InterPro" id="IPR053151">
    <property type="entry name" value="RNase_H-like"/>
</dbReference>
<dbReference type="AlphaFoldDB" id="A0A7J8LRX5"/>
<protein>
    <recommendedName>
        <fullName evidence="1">RNase H type-1 domain-containing protein</fullName>
    </recommendedName>
</protein>
<dbReference type="PANTHER" id="PTHR47723:SF19">
    <property type="entry name" value="POLYNUCLEOTIDYL TRANSFERASE, RIBONUCLEASE H-LIKE SUPERFAMILY PROTEIN"/>
    <property type="match status" value="1"/>
</dbReference>
<feature type="domain" description="RNase H type-1" evidence="1">
    <location>
        <begin position="4"/>
        <end position="97"/>
    </location>
</feature>
<proteinExistence type="predicted"/>
<dbReference type="Gene3D" id="3.30.420.10">
    <property type="entry name" value="Ribonuclease H-like superfamily/Ribonuclease H"/>
    <property type="match status" value="1"/>
</dbReference>